<dbReference type="AlphaFoldDB" id="A0A2T5I4Z3"/>
<reference evidence="2 3" key="1">
    <citation type="submission" date="2018-04" db="EMBL/GenBank/DDBJ databases">
        <title>Active sludge and wastewater microbial communities from Klosterneuburg, Austria.</title>
        <authorList>
            <person name="Wagner M."/>
        </authorList>
    </citation>
    <scope>NUCLEOTIDE SEQUENCE [LARGE SCALE GENOMIC DNA]</scope>
    <source>
        <strain evidence="2 3">Nm49</strain>
    </source>
</reference>
<evidence type="ECO:0000313" key="2">
    <source>
        <dbReference type="EMBL" id="PTQ78890.1"/>
    </source>
</evidence>
<comment type="caution">
    <text evidence="2">The sequence shown here is derived from an EMBL/GenBank/DDBJ whole genome shotgun (WGS) entry which is preliminary data.</text>
</comment>
<accession>A0A2T5I4Z3</accession>
<evidence type="ECO:0008006" key="4">
    <source>
        <dbReference type="Google" id="ProtNLM"/>
    </source>
</evidence>
<feature type="chain" id="PRO_5015748844" description="DUF4136 domain-containing protein" evidence="1">
    <location>
        <begin position="21"/>
        <end position="206"/>
    </location>
</feature>
<feature type="signal peptide" evidence="1">
    <location>
        <begin position="1"/>
        <end position="20"/>
    </location>
</feature>
<sequence>MKRITHMIFLSTLLMGLISACSTTQKVTNSARTATEQLLISEAISRSLPKQIDSPLPMPKGAIIKLDVTGLTPDKDMAKSVVAAWLGLLGYVVQDGAEKATYRINVVIDSLGSEVGNIFFGIPPIQASLIPISLPELALFKADLQGGYARFHLDVFEMPSGRFIASSAPFIADTYYNAYTLLFLISFHRTDLDSPPKIRIFPKLTK</sequence>
<name>A0A2T5I4Z3_9PROT</name>
<dbReference type="EMBL" id="QAOI01000001">
    <property type="protein sequence ID" value="PTQ78890.1"/>
    <property type="molecule type" value="Genomic_DNA"/>
</dbReference>
<dbReference type="Proteomes" id="UP000244128">
    <property type="component" value="Unassembled WGS sequence"/>
</dbReference>
<dbReference type="RefSeq" id="WP_107801863.1">
    <property type="nucleotide sequence ID" value="NZ_QAOI01000001.1"/>
</dbReference>
<organism evidence="2 3">
    <name type="scientific">Nitrosomonas oligotropha</name>
    <dbReference type="NCBI Taxonomy" id="42354"/>
    <lineage>
        <taxon>Bacteria</taxon>
        <taxon>Pseudomonadati</taxon>
        <taxon>Pseudomonadota</taxon>
        <taxon>Betaproteobacteria</taxon>
        <taxon>Nitrosomonadales</taxon>
        <taxon>Nitrosomonadaceae</taxon>
        <taxon>Nitrosomonas</taxon>
    </lineage>
</organism>
<evidence type="ECO:0000313" key="3">
    <source>
        <dbReference type="Proteomes" id="UP000244128"/>
    </source>
</evidence>
<protein>
    <recommendedName>
        <fullName evidence="4">DUF4136 domain-containing protein</fullName>
    </recommendedName>
</protein>
<keyword evidence="1" id="KW-0732">Signal</keyword>
<gene>
    <name evidence="2" type="ORF">C8R26_101206</name>
</gene>
<dbReference type="PROSITE" id="PS51257">
    <property type="entry name" value="PROKAR_LIPOPROTEIN"/>
    <property type="match status" value="1"/>
</dbReference>
<evidence type="ECO:0000256" key="1">
    <source>
        <dbReference type="SAM" id="SignalP"/>
    </source>
</evidence>
<proteinExistence type="predicted"/>